<dbReference type="WBParaSite" id="MhA1_Contig748.frz3.gene1">
    <property type="protein sequence ID" value="MhA1_Contig748.frz3.gene1"/>
    <property type="gene ID" value="MhA1_Contig748.frz3.gene1"/>
</dbReference>
<evidence type="ECO:0000313" key="1">
    <source>
        <dbReference type="Proteomes" id="UP000095281"/>
    </source>
</evidence>
<keyword evidence="1" id="KW-1185">Reference proteome</keyword>
<proteinExistence type="predicted"/>
<accession>A0A1I8BXH4</accession>
<protein>
    <submittedName>
        <fullName evidence="2">Kringle domain-containing protein</fullName>
    </submittedName>
</protein>
<reference evidence="2" key="1">
    <citation type="submission" date="2016-11" db="UniProtKB">
        <authorList>
            <consortium name="WormBaseParasite"/>
        </authorList>
    </citation>
    <scope>IDENTIFICATION</scope>
</reference>
<organism evidence="1 2">
    <name type="scientific">Meloidogyne hapla</name>
    <name type="common">Root-knot nematode worm</name>
    <dbReference type="NCBI Taxonomy" id="6305"/>
    <lineage>
        <taxon>Eukaryota</taxon>
        <taxon>Metazoa</taxon>
        <taxon>Ecdysozoa</taxon>
        <taxon>Nematoda</taxon>
        <taxon>Chromadorea</taxon>
        <taxon>Rhabditida</taxon>
        <taxon>Tylenchina</taxon>
        <taxon>Tylenchomorpha</taxon>
        <taxon>Tylenchoidea</taxon>
        <taxon>Meloidogynidae</taxon>
        <taxon>Meloidogyninae</taxon>
        <taxon>Meloidogyne</taxon>
    </lineage>
</organism>
<evidence type="ECO:0000313" key="2">
    <source>
        <dbReference type="WBParaSite" id="MhA1_Contig748.frz3.gene1"/>
    </source>
</evidence>
<name>A0A1I8BXH4_MELHA</name>
<dbReference type="AlphaFoldDB" id="A0A1I8BXH4"/>
<dbReference type="Proteomes" id="UP000095281">
    <property type="component" value="Unplaced"/>
</dbReference>
<sequence length="43" mass="5071">GCNPNYVNVVISSMTAIIKFLDDECDGFNYERDYRPYNTNWCE</sequence>